<feature type="non-terminal residue" evidence="1">
    <location>
        <position position="73"/>
    </location>
</feature>
<proteinExistence type="predicted"/>
<gene>
    <name evidence="1" type="ORF">X975_05509</name>
</gene>
<evidence type="ECO:0000313" key="2">
    <source>
        <dbReference type="Proteomes" id="UP000054359"/>
    </source>
</evidence>
<dbReference type="EMBL" id="KK116146">
    <property type="protein sequence ID" value="KFM66943.1"/>
    <property type="molecule type" value="Genomic_DNA"/>
</dbReference>
<accession>A0A087TPA4</accession>
<sequence length="73" mass="8550">MPSLFINRWYKNTVTVKVLRQSVGNTSPNAFQEEIFGYKLHRTENVHQPQNRRIVSCGSDFFLRNCAMRSSSR</sequence>
<evidence type="ECO:0000313" key="1">
    <source>
        <dbReference type="EMBL" id="KFM66943.1"/>
    </source>
</evidence>
<dbReference type="OrthoDB" id="10525558at2759"/>
<dbReference type="Proteomes" id="UP000054359">
    <property type="component" value="Unassembled WGS sequence"/>
</dbReference>
<reference evidence="1 2" key="1">
    <citation type="submission" date="2013-11" db="EMBL/GenBank/DDBJ databases">
        <title>Genome sequencing of Stegodyphus mimosarum.</title>
        <authorList>
            <person name="Bechsgaard J."/>
        </authorList>
    </citation>
    <scope>NUCLEOTIDE SEQUENCE [LARGE SCALE GENOMIC DNA]</scope>
</reference>
<name>A0A087TPA4_STEMI</name>
<dbReference type="AlphaFoldDB" id="A0A087TPA4"/>
<protein>
    <submittedName>
        <fullName evidence="1">Uncharacterized protein</fullName>
    </submittedName>
</protein>
<keyword evidence="2" id="KW-1185">Reference proteome</keyword>
<organism evidence="1 2">
    <name type="scientific">Stegodyphus mimosarum</name>
    <name type="common">African social velvet spider</name>
    <dbReference type="NCBI Taxonomy" id="407821"/>
    <lineage>
        <taxon>Eukaryota</taxon>
        <taxon>Metazoa</taxon>
        <taxon>Ecdysozoa</taxon>
        <taxon>Arthropoda</taxon>
        <taxon>Chelicerata</taxon>
        <taxon>Arachnida</taxon>
        <taxon>Araneae</taxon>
        <taxon>Araneomorphae</taxon>
        <taxon>Entelegynae</taxon>
        <taxon>Eresoidea</taxon>
        <taxon>Eresidae</taxon>
        <taxon>Stegodyphus</taxon>
    </lineage>
</organism>